<sequence length="74" mass="7940">MHGNNIHHFLLSSSHMSSVHISSVDVSSVDVSSSSSSLSSFPFSSIPSSCAWARKWVASPNTNSSTKVYFIAVH</sequence>
<protein>
    <submittedName>
        <fullName evidence="1">Uncharacterized protein</fullName>
    </submittedName>
</protein>
<organism evidence="1 2">
    <name type="scientific">Stegodyphus mimosarum</name>
    <name type="common">African social velvet spider</name>
    <dbReference type="NCBI Taxonomy" id="407821"/>
    <lineage>
        <taxon>Eukaryota</taxon>
        <taxon>Metazoa</taxon>
        <taxon>Ecdysozoa</taxon>
        <taxon>Arthropoda</taxon>
        <taxon>Chelicerata</taxon>
        <taxon>Arachnida</taxon>
        <taxon>Araneae</taxon>
        <taxon>Araneomorphae</taxon>
        <taxon>Entelegynae</taxon>
        <taxon>Eresoidea</taxon>
        <taxon>Eresidae</taxon>
        <taxon>Stegodyphus</taxon>
    </lineage>
</organism>
<name>A0A087UCY9_STEMI</name>
<dbReference type="EMBL" id="KK119267">
    <property type="protein sequence ID" value="KFM75228.1"/>
    <property type="molecule type" value="Genomic_DNA"/>
</dbReference>
<evidence type="ECO:0000313" key="1">
    <source>
        <dbReference type="EMBL" id="KFM75228.1"/>
    </source>
</evidence>
<gene>
    <name evidence="1" type="ORF">X975_01229</name>
</gene>
<feature type="non-terminal residue" evidence="1">
    <location>
        <position position="74"/>
    </location>
</feature>
<dbReference type="Proteomes" id="UP000054359">
    <property type="component" value="Unassembled WGS sequence"/>
</dbReference>
<keyword evidence="2" id="KW-1185">Reference proteome</keyword>
<accession>A0A087UCY9</accession>
<dbReference type="AlphaFoldDB" id="A0A087UCY9"/>
<proteinExistence type="predicted"/>
<reference evidence="1 2" key="1">
    <citation type="submission" date="2013-11" db="EMBL/GenBank/DDBJ databases">
        <title>Genome sequencing of Stegodyphus mimosarum.</title>
        <authorList>
            <person name="Bechsgaard J."/>
        </authorList>
    </citation>
    <scope>NUCLEOTIDE SEQUENCE [LARGE SCALE GENOMIC DNA]</scope>
</reference>
<evidence type="ECO:0000313" key="2">
    <source>
        <dbReference type="Proteomes" id="UP000054359"/>
    </source>
</evidence>